<comment type="caution">
    <text evidence="1">The sequence shown here is derived from an EMBL/GenBank/DDBJ whole genome shotgun (WGS) entry which is preliminary data.</text>
</comment>
<feature type="non-terminal residue" evidence="1">
    <location>
        <position position="70"/>
    </location>
</feature>
<dbReference type="EMBL" id="JAAGMN010000275">
    <property type="protein sequence ID" value="NEE05265.1"/>
    <property type="molecule type" value="Genomic_DNA"/>
</dbReference>
<protein>
    <submittedName>
        <fullName evidence="1">DNA-3-methyladenine glycosylase 2 family protein</fullName>
    </submittedName>
</protein>
<proteinExistence type="predicted"/>
<dbReference type="AlphaFoldDB" id="A0A6G3WIC6"/>
<accession>A0A6G3WIC6</accession>
<feature type="non-terminal residue" evidence="1">
    <location>
        <position position="1"/>
    </location>
</feature>
<gene>
    <name evidence="1" type="ORF">G3M58_02305</name>
</gene>
<organism evidence="1">
    <name type="scientific">Streptomyces sp. SID7499</name>
    <dbReference type="NCBI Taxonomy" id="2706086"/>
    <lineage>
        <taxon>Bacteria</taxon>
        <taxon>Bacillati</taxon>
        <taxon>Actinomycetota</taxon>
        <taxon>Actinomycetes</taxon>
        <taxon>Kitasatosporales</taxon>
        <taxon>Streptomycetaceae</taxon>
        <taxon>Streptomyces</taxon>
    </lineage>
</organism>
<sequence>PEGPGTLRVAARGDRIEAAAWGPGADWLLAGLPALLGADDDPDAFVPRHRLLALTRHRRPGLRLLRTGLV</sequence>
<name>A0A6G3WIC6_9ACTN</name>
<evidence type="ECO:0000313" key="1">
    <source>
        <dbReference type="EMBL" id="NEE05265.1"/>
    </source>
</evidence>
<reference evidence="1" key="1">
    <citation type="submission" date="2020-01" db="EMBL/GenBank/DDBJ databases">
        <title>Insect and environment-associated Actinomycetes.</title>
        <authorList>
            <person name="Currrie C."/>
            <person name="Chevrette M."/>
            <person name="Carlson C."/>
            <person name="Stubbendieck R."/>
            <person name="Wendt-Pienkowski E."/>
        </authorList>
    </citation>
    <scope>NUCLEOTIDE SEQUENCE</scope>
    <source>
        <strain evidence="1">SID7499</strain>
    </source>
</reference>